<evidence type="ECO:0000313" key="4">
    <source>
        <dbReference type="Proteomes" id="UP000587527"/>
    </source>
</evidence>
<dbReference type="RefSeq" id="WP_184830788.1">
    <property type="nucleotide sequence ID" value="NZ_JACHMN010000001.1"/>
</dbReference>
<dbReference type="Gene3D" id="2.80.10.50">
    <property type="match status" value="3"/>
</dbReference>
<evidence type="ECO:0000313" key="3">
    <source>
        <dbReference type="EMBL" id="MBB5866753.1"/>
    </source>
</evidence>
<name>A0A841BI61_9ACTN</name>
<comment type="caution">
    <text evidence="3">The sequence shown here is derived from an EMBL/GenBank/DDBJ whole genome shotgun (WGS) entry which is preliminary data.</text>
</comment>
<reference evidence="3 4" key="1">
    <citation type="submission" date="2020-08" db="EMBL/GenBank/DDBJ databases">
        <title>Sequencing the genomes of 1000 actinobacteria strains.</title>
        <authorList>
            <person name="Klenk H.-P."/>
        </authorList>
    </citation>
    <scope>NUCLEOTIDE SEQUENCE [LARGE SCALE GENOMIC DNA]</scope>
    <source>
        <strain evidence="3 4">DSM 45362</strain>
    </source>
</reference>
<dbReference type="SMART" id="SM00458">
    <property type="entry name" value="RICIN"/>
    <property type="match status" value="1"/>
</dbReference>
<keyword evidence="1" id="KW-0732">Signal</keyword>
<feature type="domain" description="Ricin B lectin" evidence="2">
    <location>
        <begin position="42"/>
        <end position="187"/>
    </location>
</feature>
<dbReference type="Pfam" id="PF14200">
    <property type="entry name" value="RicinB_lectin_2"/>
    <property type="match status" value="2"/>
</dbReference>
<feature type="chain" id="PRO_5032921101" description="Ricin B lectin domain-containing protein" evidence="1">
    <location>
        <begin position="31"/>
        <end position="187"/>
    </location>
</feature>
<sequence>MNILRRTSMVLAVCVCFVAAGLVVATPASADTAYLLRSESSATVEKPFGSLCVDVHYASTANGTAIKQWPCDSSFNAAQRWTMVFEGRWDGVVYYQLVSSLWSPDGPKCLDLPWGNPAAGQTLQLWDCLGAARQLWSRTQIPGTNGYALRNLQTGQCLDVPWGDPVAGNLLWQWPCNNTAAQQWNLG</sequence>
<feature type="signal peptide" evidence="1">
    <location>
        <begin position="1"/>
        <end position="30"/>
    </location>
</feature>
<evidence type="ECO:0000259" key="2">
    <source>
        <dbReference type="SMART" id="SM00458"/>
    </source>
</evidence>
<evidence type="ECO:0000256" key="1">
    <source>
        <dbReference type="SAM" id="SignalP"/>
    </source>
</evidence>
<protein>
    <recommendedName>
        <fullName evidence="2">Ricin B lectin domain-containing protein</fullName>
    </recommendedName>
</protein>
<dbReference type="PROSITE" id="PS50231">
    <property type="entry name" value="RICIN_B_LECTIN"/>
    <property type="match status" value="1"/>
</dbReference>
<gene>
    <name evidence="3" type="ORF">F4553_000132</name>
</gene>
<dbReference type="InterPro" id="IPR035992">
    <property type="entry name" value="Ricin_B-like_lectins"/>
</dbReference>
<dbReference type="CDD" id="cd00161">
    <property type="entry name" value="beta-trefoil_Ricin-like"/>
    <property type="match status" value="1"/>
</dbReference>
<keyword evidence="4" id="KW-1185">Reference proteome</keyword>
<dbReference type="EMBL" id="JACHMN010000001">
    <property type="protein sequence ID" value="MBB5866753.1"/>
    <property type="molecule type" value="Genomic_DNA"/>
</dbReference>
<dbReference type="Proteomes" id="UP000587527">
    <property type="component" value="Unassembled WGS sequence"/>
</dbReference>
<accession>A0A841BI61</accession>
<proteinExistence type="predicted"/>
<dbReference type="AlphaFoldDB" id="A0A841BI61"/>
<organism evidence="3 4">
    <name type="scientific">Allocatelliglobosispora scoriae</name>
    <dbReference type="NCBI Taxonomy" id="643052"/>
    <lineage>
        <taxon>Bacteria</taxon>
        <taxon>Bacillati</taxon>
        <taxon>Actinomycetota</taxon>
        <taxon>Actinomycetes</taxon>
        <taxon>Micromonosporales</taxon>
        <taxon>Micromonosporaceae</taxon>
        <taxon>Allocatelliglobosispora</taxon>
    </lineage>
</organism>
<dbReference type="SUPFAM" id="SSF50370">
    <property type="entry name" value="Ricin B-like lectins"/>
    <property type="match status" value="1"/>
</dbReference>
<dbReference type="InterPro" id="IPR000772">
    <property type="entry name" value="Ricin_B_lectin"/>
</dbReference>